<keyword evidence="5" id="KW-1015">Disulfide bond</keyword>
<dbReference type="InterPro" id="IPR013162">
    <property type="entry name" value="CD80_C2-set"/>
</dbReference>
<feature type="chain" id="PRO_5037859377" description="Ig-like domain-containing protein" evidence="6">
    <location>
        <begin position="24"/>
        <end position="440"/>
    </location>
</feature>
<accession>A0A974BRY0</accession>
<dbReference type="Pfam" id="PF08205">
    <property type="entry name" value="C2-set_2"/>
    <property type="match status" value="1"/>
</dbReference>
<keyword evidence="2" id="KW-0812">Transmembrane</keyword>
<dbReference type="SMART" id="SM00409">
    <property type="entry name" value="IG"/>
    <property type="match status" value="3"/>
</dbReference>
<dbReference type="Pfam" id="PF07686">
    <property type="entry name" value="V-set"/>
    <property type="match status" value="1"/>
</dbReference>
<dbReference type="InterPro" id="IPR013783">
    <property type="entry name" value="Ig-like_fold"/>
</dbReference>
<dbReference type="InterPro" id="IPR036179">
    <property type="entry name" value="Ig-like_dom_sf"/>
</dbReference>
<reference evidence="8" key="1">
    <citation type="submission" date="2016-05" db="EMBL/GenBank/DDBJ databases">
        <title>WGS assembly of Xenopus laevis.</title>
        <authorList>
            <person name="Session A."/>
            <person name="Uno Y."/>
            <person name="Kwon T."/>
            <person name="Chapman J."/>
            <person name="Toyoda A."/>
            <person name="Takahashi S."/>
            <person name="Fukui A."/>
            <person name="Hikosaka A."/>
            <person name="Putnam N."/>
            <person name="Stites J."/>
            <person name="Van Heeringen S."/>
            <person name="Quigley I."/>
            <person name="Heinz S."/>
            <person name="Hellsten U."/>
            <person name="Lyons J."/>
            <person name="Suzuki A."/>
            <person name="Kondo M."/>
            <person name="Ogino H."/>
            <person name="Ochi H."/>
            <person name="Bogdanovic O."/>
            <person name="Lister R."/>
            <person name="Georgiou G."/>
            <person name="Paranjpe S."/>
            <person name="Van Kruijsbergen I."/>
            <person name="Mozaffari S."/>
            <person name="Shu S."/>
            <person name="Schmutz J."/>
            <person name="Jenkins J."/>
            <person name="Grimwood J."/>
            <person name="Carlson J."/>
            <person name="Mitros T."/>
            <person name="Simakov O."/>
            <person name="Heald R."/>
            <person name="Miller K."/>
            <person name="Haudenschild C."/>
            <person name="Kuroki Y."/>
            <person name="Tanaka T."/>
            <person name="Michiue T."/>
            <person name="Watanabe M."/>
            <person name="Kinoshita T."/>
            <person name="Ohta Y."/>
            <person name="Mawaribuchi S."/>
            <person name="Suzuki Y."/>
            <person name="Haramoto Y."/>
            <person name="Yamamoto T."/>
            <person name="Takagi C."/>
            <person name="Kitzman J."/>
            <person name="Shendure J."/>
            <person name="Nakayama T."/>
            <person name="Izutsu Y."/>
            <person name="Robert J."/>
            <person name="Dichmann D."/>
            <person name="Flajnik M."/>
            <person name="Houston D."/>
            <person name="Marcotte E."/>
            <person name="Wallingford J."/>
            <person name="Ito Y."/>
            <person name="Asashima M."/>
            <person name="Ueno N."/>
            <person name="Matsuda Y."/>
            <person name="Jan Veenstra G."/>
            <person name="Fujiyama A."/>
            <person name="Harland R."/>
            <person name="Taira M."/>
            <person name="Rokhsar D.S."/>
        </authorList>
    </citation>
    <scope>NUCLEOTIDE SEQUENCE</scope>
    <source>
        <strain evidence="8">J</strain>
        <tissue evidence="8">Blood</tissue>
    </source>
</reference>
<dbReference type="SUPFAM" id="SSF48726">
    <property type="entry name" value="Immunoglobulin"/>
    <property type="match status" value="3"/>
</dbReference>
<evidence type="ECO:0000256" key="1">
    <source>
        <dbReference type="ARBA" id="ARBA00004167"/>
    </source>
</evidence>
<keyword evidence="6" id="KW-0732">Signal</keyword>
<protein>
    <recommendedName>
        <fullName evidence="7">Ig-like domain-containing protein</fullName>
    </recommendedName>
</protein>
<feature type="domain" description="Ig-like" evidence="7">
    <location>
        <begin position="237"/>
        <end position="316"/>
    </location>
</feature>
<dbReference type="Proteomes" id="UP000694892">
    <property type="component" value="Unassembled WGS sequence"/>
</dbReference>
<name>A0A974BRY0_XENLA</name>
<keyword evidence="3" id="KW-1133">Transmembrane helix</keyword>
<dbReference type="InterPro" id="IPR003599">
    <property type="entry name" value="Ig_sub"/>
</dbReference>
<evidence type="ECO:0000256" key="3">
    <source>
        <dbReference type="ARBA" id="ARBA00022989"/>
    </source>
</evidence>
<proteinExistence type="predicted"/>
<dbReference type="EMBL" id="KV467244">
    <property type="protein sequence ID" value="OCT56881.1"/>
    <property type="molecule type" value="Genomic_DNA"/>
</dbReference>
<dbReference type="GO" id="GO:0016020">
    <property type="term" value="C:membrane"/>
    <property type="evidence" value="ECO:0007669"/>
    <property type="project" value="UniProtKB-SubCell"/>
</dbReference>
<dbReference type="PROSITE" id="PS50835">
    <property type="entry name" value="IG_LIKE"/>
    <property type="match status" value="2"/>
</dbReference>
<organism evidence="8">
    <name type="scientific">Xenopus laevis</name>
    <name type="common">African clawed frog</name>
    <dbReference type="NCBI Taxonomy" id="8355"/>
    <lineage>
        <taxon>Eukaryota</taxon>
        <taxon>Metazoa</taxon>
        <taxon>Chordata</taxon>
        <taxon>Craniata</taxon>
        <taxon>Vertebrata</taxon>
        <taxon>Euteleostomi</taxon>
        <taxon>Amphibia</taxon>
        <taxon>Batrachia</taxon>
        <taxon>Anura</taxon>
        <taxon>Pipoidea</taxon>
        <taxon>Pipidae</taxon>
        <taxon>Xenopodinae</taxon>
        <taxon>Xenopus</taxon>
        <taxon>Xenopus</taxon>
    </lineage>
</organism>
<dbReference type="Gene3D" id="2.60.40.10">
    <property type="entry name" value="Immunoglobulins"/>
    <property type="match status" value="3"/>
</dbReference>
<gene>
    <name evidence="8" type="ORF">XELAEV_18004278mg</name>
</gene>
<dbReference type="PANTHER" id="PTHR46484">
    <property type="entry name" value="SI:CH211-171H4.5-RELATED"/>
    <property type="match status" value="1"/>
</dbReference>
<dbReference type="PANTHER" id="PTHR46484:SF1">
    <property type="entry name" value="SCHWANN CELL MYELIN PROTEIN-RELATED"/>
    <property type="match status" value="1"/>
</dbReference>
<evidence type="ECO:0000256" key="6">
    <source>
        <dbReference type="SAM" id="SignalP"/>
    </source>
</evidence>
<evidence type="ECO:0000259" key="7">
    <source>
        <dbReference type="PROSITE" id="PS50835"/>
    </source>
</evidence>
<feature type="signal peptide" evidence="6">
    <location>
        <begin position="1"/>
        <end position="23"/>
    </location>
</feature>
<evidence type="ECO:0000313" key="8">
    <source>
        <dbReference type="EMBL" id="OCT56881.1"/>
    </source>
</evidence>
<evidence type="ECO:0000256" key="4">
    <source>
        <dbReference type="ARBA" id="ARBA00023136"/>
    </source>
</evidence>
<evidence type="ECO:0000256" key="5">
    <source>
        <dbReference type="ARBA" id="ARBA00023157"/>
    </source>
</evidence>
<feature type="domain" description="Ig-like" evidence="7">
    <location>
        <begin position="139"/>
        <end position="232"/>
    </location>
</feature>
<dbReference type="InterPro" id="IPR007110">
    <property type="entry name" value="Ig-like_dom"/>
</dbReference>
<sequence length="440" mass="50092">MTSNFINTIVRILLLTLLPETLGQQWSFSFPKNMKALRGSCVEIPCSYTRPASLQTPNVIWYLFNRYNYIKVFDSQNYRTVSANYRSRTKLVLNALNSCTLHISNVRSEDEDYYYPGVDDYNAYDLSSRTVHLSITDTPNRLNLQVPREMAEGTPITIRCSVEHSCGSIPPTLRWNKRGHLVRTGQQPLSVGTWEAISEIAYTPTYEDDETEIQCSATYPNGQITRQTATLNIKYPPKNIKVLIRQKEIQEEDDVTLSCFSSSKLEINRYEWFKGVEKTKLPAEGKELTVRNVSWVTDPYSCSAWNSQGSSESALTLIPVQFAPKKVQIIKFENQDGSSMAEAPPFKMDDNVYDTINEGKYRVTSDSGSTSPLYSSSRKSKLLKKEDEDFYYYAADNKGQEEPEEVEYAAIGFSQHNQPNEASQQDGHHTEHAVYAILKN</sequence>
<evidence type="ECO:0000256" key="2">
    <source>
        <dbReference type="ARBA" id="ARBA00022692"/>
    </source>
</evidence>
<comment type="subcellular location">
    <subcellularLocation>
        <location evidence="1">Membrane</location>
        <topology evidence="1">Single-pass membrane protein</topology>
    </subcellularLocation>
</comment>
<dbReference type="InterPro" id="IPR013106">
    <property type="entry name" value="Ig_V-set"/>
</dbReference>
<dbReference type="AlphaFoldDB" id="A0A974BRY0"/>
<keyword evidence="4" id="KW-0472">Membrane</keyword>